<evidence type="ECO:0000313" key="2">
    <source>
        <dbReference type="Proteomes" id="UP000479000"/>
    </source>
</evidence>
<dbReference type="EMBL" id="CADCXU010032293">
    <property type="protein sequence ID" value="CAB0018228.1"/>
    <property type="molecule type" value="Genomic_DNA"/>
</dbReference>
<accession>A0A6H5HNA7</accession>
<reference evidence="1 2" key="1">
    <citation type="submission" date="2020-02" db="EMBL/GenBank/DDBJ databases">
        <authorList>
            <person name="Ferguson B K."/>
        </authorList>
    </citation>
    <scope>NUCLEOTIDE SEQUENCE [LARGE SCALE GENOMIC DNA]</scope>
</reference>
<dbReference type="Proteomes" id="UP000479000">
    <property type="component" value="Unassembled WGS sequence"/>
</dbReference>
<organism evidence="1 2">
    <name type="scientific">Nesidiocoris tenuis</name>
    <dbReference type="NCBI Taxonomy" id="355587"/>
    <lineage>
        <taxon>Eukaryota</taxon>
        <taxon>Metazoa</taxon>
        <taxon>Ecdysozoa</taxon>
        <taxon>Arthropoda</taxon>
        <taxon>Hexapoda</taxon>
        <taxon>Insecta</taxon>
        <taxon>Pterygota</taxon>
        <taxon>Neoptera</taxon>
        <taxon>Paraneoptera</taxon>
        <taxon>Hemiptera</taxon>
        <taxon>Heteroptera</taxon>
        <taxon>Panheteroptera</taxon>
        <taxon>Cimicomorpha</taxon>
        <taxon>Miridae</taxon>
        <taxon>Dicyphina</taxon>
        <taxon>Nesidiocoris</taxon>
    </lineage>
</organism>
<name>A0A6H5HNA7_9HEMI</name>
<evidence type="ECO:0000313" key="1">
    <source>
        <dbReference type="EMBL" id="CAB0018228.1"/>
    </source>
</evidence>
<dbReference type="OrthoDB" id="6770381at2759"/>
<protein>
    <submittedName>
        <fullName evidence="1">Uncharacterized protein</fullName>
    </submittedName>
</protein>
<dbReference type="AlphaFoldDB" id="A0A6H5HNA7"/>
<sequence length="261" mass="29507">MIIGSERICTRRCLQCFNCTIVDLGQQPYVPRTRRIATQNFQAPNATHRSTRWRIRPCEHPASCVVLRAEFSSSGLFTWHTQLAVEKEIADYKSVWPIVFRSQTNTPSSWKTLFSAVIASTALYAAEAWSFYHCELLERVQVTAALLGLGWSTPYYLVRASTRTHLKLHIGKGMFSWFLKLQSMGKERLPRTRFYRLLELGSSLTPAVQAAARSGGLQGTPGTAGLCPTETTARTLWRTLCSAWRTLRARVNLLSTESQEM</sequence>
<proteinExistence type="predicted"/>
<gene>
    <name evidence="1" type="ORF">NTEN_LOCUS22137</name>
</gene>
<keyword evidence="2" id="KW-1185">Reference proteome</keyword>